<reference evidence="5" key="1">
    <citation type="submission" date="2021-06" db="EMBL/GenBank/DDBJ databases">
        <authorList>
            <person name="Gannon L."/>
            <person name="Redgwell R T."/>
            <person name="Michniewski S."/>
            <person name="Harrison D C."/>
            <person name="Millard A."/>
        </authorList>
    </citation>
    <scope>NUCLEOTIDE SEQUENCE</scope>
</reference>
<dbReference type="SUPFAM" id="SSF48452">
    <property type="entry name" value="TPR-like"/>
    <property type="match status" value="2"/>
</dbReference>
<evidence type="ECO:0000256" key="2">
    <source>
        <dbReference type="SAM" id="Coils"/>
    </source>
</evidence>
<feature type="transmembrane region" description="Helical" evidence="3">
    <location>
        <begin position="336"/>
        <end position="355"/>
    </location>
</feature>
<dbReference type="SMART" id="SM00331">
    <property type="entry name" value="PP2C_SIG"/>
    <property type="match status" value="1"/>
</dbReference>
<dbReference type="InterPro" id="IPR019734">
    <property type="entry name" value="TPR_rpt"/>
</dbReference>
<accession>A0A8D9FQB0</accession>
<organism evidence="5">
    <name type="scientific">uncultured marine phage</name>
    <dbReference type="NCBI Taxonomy" id="707152"/>
    <lineage>
        <taxon>Viruses</taxon>
        <taxon>environmental samples</taxon>
    </lineage>
</organism>
<keyword evidence="3" id="KW-0472">Membrane</keyword>
<dbReference type="EMBL" id="OU342829">
    <property type="protein sequence ID" value="CAG7580738.1"/>
    <property type="molecule type" value="Genomic_DNA"/>
</dbReference>
<feature type="repeat" description="TPR" evidence="1">
    <location>
        <begin position="95"/>
        <end position="128"/>
    </location>
</feature>
<dbReference type="Gene3D" id="3.60.40.10">
    <property type="entry name" value="PPM-type phosphatase domain"/>
    <property type="match status" value="1"/>
</dbReference>
<keyword evidence="2" id="KW-0175">Coiled coil</keyword>
<keyword evidence="1" id="KW-0802">TPR repeat</keyword>
<feature type="repeat" description="TPR" evidence="1">
    <location>
        <begin position="55"/>
        <end position="88"/>
    </location>
</feature>
<dbReference type="Pfam" id="PF07228">
    <property type="entry name" value="SpoIIE"/>
    <property type="match status" value="1"/>
</dbReference>
<dbReference type="Gene3D" id="1.25.40.10">
    <property type="entry name" value="Tetratricopeptide repeat domain"/>
    <property type="match status" value="1"/>
</dbReference>
<dbReference type="InterPro" id="IPR001932">
    <property type="entry name" value="PPM-type_phosphatase-like_dom"/>
</dbReference>
<dbReference type="InterPro" id="IPR011990">
    <property type="entry name" value="TPR-like_helical_dom_sf"/>
</dbReference>
<gene>
    <name evidence="5" type="primary">ycf3</name>
    <name evidence="5" type="ORF">SLAVMIC_00539</name>
</gene>
<dbReference type="PANTHER" id="PTHR10098">
    <property type="entry name" value="RAPSYN-RELATED"/>
    <property type="match status" value="1"/>
</dbReference>
<dbReference type="PROSITE" id="PS50005">
    <property type="entry name" value="TPR"/>
    <property type="match status" value="2"/>
</dbReference>
<name>A0A8D9FQB0_9VIRU</name>
<sequence length="637" mass="73282">MKNILIILFLLLSNIGFTQSIFENSVNLYENQEYSESIAGFEKSLEFETDKEKRAEIYHYIGISYYMVGIYDKAIQNVSKNLELNKSMGNEKEVGDAYNNLGIIYEVQGENKLALKFFNKSLEYCEKLDDTLSIPASLNNIACVKINLNQNEDALVDLHRALKLNIQNDDKYGIMLNYRNIGNVYNNMEIMDMAIKYHKKSLEISKEMEDKESISAAYQTLGHDFIITGDYDSSIYYSNKSLEISKELGFLYYESTAYENMSISYENSGNYKKALSNYKEYSAIKDSLESEDNKRYSSYLEVKYETSEKEKQLLNMENDNKLKNIKIEEARTKNNLLVFIISIVLVSIILIVILYRKTKNSLRENIIISSELKNRNKDMTDSINYSKNIQTGILSSEDKFKKNVPNSFILFKPKDIVSGDFYWTLNEGNKQYFAAVDCTGHGVPGAMMSIIGHTGLTRSIRESSLESTSDILNELNLVVSNTFDKEQGIKDGMDLSLCMIDKDTNILKCSMANNPVYIVRDKNSKELKYPKVIFEDKILYKVKADKQYIGCGEVYQFTEHEIQLEEGDMIYIFSDGFADQFGGERGKKYKYGKFQKKLIEISDLKESFQKSILERELNDWKGDQEQIDDVLVIGVKA</sequence>
<proteinExistence type="predicted"/>
<evidence type="ECO:0000256" key="1">
    <source>
        <dbReference type="PROSITE-ProRule" id="PRU00339"/>
    </source>
</evidence>
<feature type="domain" description="PPM-type phosphatase" evidence="4">
    <location>
        <begin position="402"/>
        <end position="637"/>
    </location>
</feature>
<protein>
    <submittedName>
        <fullName evidence="5">Photosystem I assembly protein Ycf3</fullName>
    </submittedName>
</protein>
<evidence type="ECO:0000313" key="5">
    <source>
        <dbReference type="EMBL" id="CAG7580738.1"/>
    </source>
</evidence>
<dbReference type="Pfam" id="PF13181">
    <property type="entry name" value="TPR_8"/>
    <property type="match status" value="1"/>
</dbReference>
<keyword evidence="3" id="KW-1133">Transmembrane helix</keyword>
<dbReference type="Pfam" id="PF13424">
    <property type="entry name" value="TPR_12"/>
    <property type="match status" value="1"/>
</dbReference>
<dbReference type="InterPro" id="IPR036457">
    <property type="entry name" value="PPM-type-like_dom_sf"/>
</dbReference>
<feature type="coiled-coil region" evidence="2">
    <location>
        <begin position="271"/>
        <end position="333"/>
    </location>
</feature>
<dbReference type="SMART" id="SM00028">
    <property type="entry name" value="TPR"/>
    <property type="match status" value="6"/>
</dbReference>
<evidence type="ECO:0000259" key="4">
    <source>
        <dbReference type="SMART" id="SM00331"/>
    </source>
</evidence>
<evidence type="ECO:0000256" key="3">
    <source>
        <dbReference type="SAM" id="Phobius"/>
    </source>
</evidence>
<keyword evidence="3" id="KW-0812">Transmembrane</keyword>